<evidence type="ECO:0008006" key="5">
    <source>
        <dbReference type="Google" id="ProtNLM"/>
    </source>
</evidence>
<evidence type="ECO:0000256" key="2">
    <source>
        <dbReference type="SAM" id="Phobius"/>
    </source>
</evidence>
<dbReference type="NCBIfam" id="NF038065">
    <property type="entry name" value="Pr6Pr"/>
    <property type="match status" value="1"/>
</dbReference>
<protein>
    <recommendedName>
        <fullName evidence="5">FAR-17a/AIG1-like protein</fullName>
    </recommendedName>
</protein>
<feature type="region of interest" description="Disordered" evidence="1">
    <location>
        <begin position="239"/>
        <end position="259"/>
    </location>
</feature>
<reference evidence="3 4" key="1">
    <citation type="submission" date="2018-01" db="EMBL/GenBank/DDBJ databases">
        <title>Saezia sanguinis gen. nov., sp. nov., in the order Burkholderiales isolated from human blood.</title>
        <authorList>
            <person name="Medina-Pascual M.J."/>
            <person name="Valdezate S."/>
            <person name="Monzon S."/>
            <person name="Cuesta I."/>
            <person name="Carrasco G."/>
            <person name="Villalon P."/>
            <person name="Saez-Nieto J.A."/>
        </authorList>
    </citation>
    <scope>NUCLEOTIDE SEQUENCE [LARGE SCALE GENOMIC DNA]</scope>
    <source>
        <strain evidence="3 4">CNM695-12</strain>
    </source>
</reference>
<feature type="transmembrane region" description="Helical" evidence="2">
    <location>
        <begin position="203"/>
        <end position="229"/>
    </location>
</feature>
<keyword evidence="4" id="KW-1185">Reference proteome</keyword>
<feature type="transmembrane region" description="Helical" evidence="2">
    <location>
        <begin position="162"/>
        <end position="183"/>
    </location>
</feature>
<feature type="transmembrane region" description="Helical" evidence="2">
    <location>
        <begin position="88"/>
        <end position="108"/>
    </location>
</feature>
<dbReference type="Proteomes" id="UP000286947">
    <property type="component" value="Unassembled WGS sequence"/>
</dbReference>
<comment type="caution">
    <text evidence="3">The sequence shown here is derived from an EMBL/GenBank/DDBJ whole genome shotgun (WGS) entry which is preliminary data.</text>
</comment>
<proteinExistence type="predicted"/>
<dbReference type="InterPro" id="IPR049713">
    <property type="entry name" value="Pr6Pr-like"/>
</dbReference>
<evidence type="ECO:0000313" key="4">
    <source>
        <dbReference type="Proteomes" id="UP000286947"/>
    </source>
</evidence>
<sequence>MNCTRTKLLQLGLRCAVILVICYGLYLVLYGAFGAFQSWQLSFYTVQSNALVLLLFIGLAVNDLRLLISPSHVPPQAHERAGFSIHQIKVALTWAISITGIVWHLLLVPYIEQLPEQVFFSPSISPSILLSFSLLHTWSPLLVFLDWLLFDRKGTLHITTPWWWLLIPLAYFAFICLKVHFTGPVNAEFGLVYPYPFIDFNALGARAVAINVVFMATGMLILGYIYWGIDRLLSKMHRSPTCSPENSHDHTDYGHPTKH</sequence>
<dbReference type="RefSeq" id="WP_126981153.1">
    <property type="nucleotide sequence ID" value="NZ_PQSP01000013.1"/>
</dbReference>
<accession>A0A433S9K0</accession>
<keyword evidence="2" id="KW-1133">Transmembrane helix</keyword>
<keyword evidence="2" id="KW-0472">Membrane</keyword>
<evidence type="ECO:0000313" key="3">
    <source>
        <dbReference type="EMBL" id="RUS65416.1"/>
    </source>
</evidence>
<organism evidence="3 4">
    <name type="scientific">Saezia sanguinis</name>
    <dbReference type="NCBI Taxonomy" id="1965230"/>
    <lineage>
        <taxon>Bacteria</taxon>
        <taxon>Pseudomonadati</taxon>
        <taxon>Pseudomonadota</taxon>
        <taxon>Betaproteobacteria</taxon>
        <taxon>Burkholderiales</taxon>
        <taxon>Saeziaceae</taxon>
        <taxon>Saezia</taxon>
    </lineage>
</organism>
<dbReference type="AlphaFoldDB" id="A0A433S9K0"/>
<feature type="transmembrane region" description="Helical" evidence="2">
    <location>
        <begin position="12"/>
        <end position="36"/>
    </location>
</feature>
<feature type="transmembrane region" description="Helical" evidence="2">
    <location>
        <begin position="128"/>
        <end position="150"/>
    </location>
</feature>
<name>A0A433S9K0_9BURK</name>
<feature type="compositionally biased region" description="Basic and acidic residues" evidence="1">
    <location>
        <begin position="246"/>
        <end position="259"/>
    </location>
</feature>
<evidence type="ECO:0000256" key="1">
    <source>
        <dbReference type="SAM" id="MobiDB-lite"/>
    </source>
</evidence>
<keyword evidence="2" id="KW-0812">Transmembrane</keyword>
<feature type="transmembrane region" description="Helical" evidence="2">
    <location>
        <begin position="48"/>
        <end position="68"/>
    </location>
</feature>
<dbReference type="EMBL" id="PQSP01000013">
    <property type="protein sequence ID" value="RUS65416.1"/>
    <property type="molecule type" value="Genomic_DNA"/>
</dbReference>
<dbReference type="OrthoDB" id="9809977at2"/>
<gene>
    <name evidence="3" type="ORF">CUZ56_02997</name>
</gene>